<dbReference type="Proteomes" id="UP000238479">
    <property type="component" value="Chromosome 6"/>
</dbReference>
<dbReference type="STRING" id="74649.A0A2P6PW85"/>
<feature type="compositionally biased region" description="Basic and acidic residues" evidence="1">
    <location>
        <begin position="280"/>
        <end position="298"/>
    </location>
</feature>
<evidence type="ECO:0000313" key="4">
    <source>
        <dbReference type="Proteomes" id="UP000238479"/>
    </source>
</evidence>
<dbReference type="Gene3D" id="1.10.3970.10">
    <property type="entry name" value="BSD domain"/>
    <property type="match status" value="1"/>
</dbReference>
<dbReference type="InterPro" id="IPR035925">
    <property type="entry name" value="BSD_dom_sf"/>
</dbReference>
<sequence length="485" mass="52973">MNFFKSVFADEPDPSNPESDSESGPTSNQDPDPKPQPSQPDPNPAGIGGWNFGDLIKTIATKSETVIDTYRRDLQEFGSGLKKEIEVAQGSLETVGTRIDELGNTVLAGTAQIISQGILAPDHESDSSDSNNTSTPQRSLNSNKYSRFESQVRAIQGDASTYCEEPEDLEEYRQWRSGFVLEEKREEIEGLLEGNGAMENIYNKVAPNVVDDETFWSRYYYRVYKLKQAEDVRANLVKRAISVELEEELSWDVDDDEYDESEGNVVAKSSLGKSSEVGAEDVKEKELKSDDQVGDKGSSKVGEVSSVAEEANVAAKTDSVEQKVVEEESSGEKLQSGTSEVVEEKEGKSLKVDNEKKESAVESSGDKESEKKKVNVEGDSGKKDLPPSKSDDKAALEVKNEAPASSKESGVSAPASVRPSVEPEEEDLGWDEIEDLSSIDEKKANPGASGASANRAELQKRLSTAEEEEDLSWDIEDDDDEPAKA</sequence>
<reference evidence="3 4" key="1">
    <citation type="journal article" date="2018" name="Nat. Genet.">
        <title>The Rosa genome provides new insights in the design of modern roses.</title>
        <authorList>
            <person name="Bendahmane M."/>
        </authorList>
    </citation>
    <scope>NUCLEOTIDE SEQUENCE [LARGE SCALE GENOMIC DNA]</scope>
    <source>
        <strain evidence="4">cv. Old Blush</strain>
    </source>
</reference>
<name>A0A2P6PW85_ROSCH</name>
<feature type="compositionally biased region" description="Pro residues" evidence="1">
    <location>
        <begin position="34"/>
        <end position="43"/>
    </location>
</feature>
<keyword evidence="4" id="KW-1185">Reference proteome</keyword>
<dbReference type="InterPro" id="IPR051494">
    <property type="entry name" value="BSD_domain-containing"/>
</dbReference>
<evidence type="ECO:0000313" key="3">
    <source>
        <dbReference type="EMBL" id="PRQ26193.1"/>
    </source>
</evidence>
<dbReference type="GO" id="GO:0005737">
    <property type="term" value="C:cytoplasm"/>
    <property type="evidence" value="ECO:0007669"/>
    <property type="project" value="TreeGrafter"/>
</dbReference>
<evidence type="ECO:0000256" key="1">
    <source>
        <dbReference type="SAM" id="MobiDB-lite"/>
    </source>
</evidence>
<feature type="compositionally biased region" description="Acidic residues" evidence="1">
    <location>
        <begin position="465"/>
        <end position="485"/>
    </location>
</feature>
<feature type="region of interest" description="Disordered" evidence="1">
    <location>
        <begin position="269"/>
        <end position="485"/>
    </location>
</feature>
<dbReference type="OMA" id="FRENDNM"/>
<dbReference type="PANTHER" id="PTHR16019:SF5">
    <property type="entry name" value="BSD DOMAIN-CONTAINING PROTEIN 1"/>
    <property type="match status" value="1"/>
</dbReference>
<dbReference type="EMBL" id="PDCK01000044">
    <property type="protein sequence ID" value="PRQ26193.1"/>
    <property type="molecule type" value="Genomic_DNA"/>
</dbReference>
<comment type="caution">
    <text evidence="3">The sequence shown here is derived from an EMBL/GenBank/DDBJ whole genome shotgun (WGS) entry which is preliminary data.</text>
</comment>
<evidence type="ECO:0000259" key="2">
    <source>
        <dbReference type="PROSITE" id="PS50858"/>
    </source>
</evidence>
<protein>
    <submittedName>
        <fullName evidence="3">Putative BSD domain-containing protein</fullName>
    </submittedName>
</protein>
<dbReference type="Gramene" id="PRQ26193">
    <property type="protein sequence ID" value="PRQ26193"/>
    <property type="gene ID" value="RchiOBHm_Chr6g0291911"/>
</dbReference>
<dbReference type="AlphaFoldDB" id="A0A2P6PW85"/>
<accession>A0A2P6PW85</accession>
<feature type="compositionally biased region" description="Basic and acidic residues" evidence="1">
    <location>
        <begin position="342"/>
        <end position="400"/>
    </location>
</feature>
<feature type="region of interest" description="Disordered" evidence="1">
    <location>
        <begin position="121"/>
        <end position="143"/>
    </location>
</feature>
<dbReference type="SUPFAM" id="SSF140383">
    <property type="entry name" value="BSD domain-like"/>
    <property type="match status" value="1"/>
</dbReference>
<feature type="region of interest" description="Disordered" evidence="1">
    <location>
        <begin position="1"/>
        <end position="52"/>
    </location>
</feature>
<organism evidence="3 4">
    <name type="scientific">Rosa chinensis</name>
    <name type="common">China rose</name>
    <dbReference type="NCBI Taxonomy" id="74649"/>
    <lineage>
        <taxon>Eukaryota</taxon>
        <taxon>Viridiplantae</taxon>
        <taxon>Streptophyta</taxon>
        <taxon>Embryophyta</taxon>
        <taxon>Tracheophyta</taxon>
        <taxon>Spermatophyta</taxon>
        <taxon>Magnoliopsida</taxon>
        <taxon>eudicotyledons</taxon>
        <taxon>Gunneridae</taxon>
        <taxon>Pentapetalae</taxon>
        <taxon>rosids</taxon>
        <taxon>fabids</taxon>
        <taxon>Rosales</taxon>
        <taxon>Rosaceae</taxon>
        <taxon>Rosoideae</taxon>
        <taxon>Rosoideae incertae sedis</taxon>
        <taxon>Rosa</taxon>
    </lineage>
</organism>
<feature type="domain" description="BSD" evidence="2">
    <location>
        <begin position="175"/>
        <end position="227"/>
    </location>
</feature>
<feature type="compositionally biased region" description="Acidic residues" evidence="1">
    <location>
        <begin position="422"/>
        <end position="438"/>
    </location>
</feature>
<dbReference type="PANTHER" id="PTHR16019">
    <property type="entry name" value="SYNAPSE-ASSOCIATED PROTEIN"/>
    <property type="match status" value="1"/>
</dbReference>
<dbReference type="PROSITE" id="PS50858">
    <property type="entry name" value="BSD"/>
    <property type="match status" value="1"/>
</dbReference>
<gene>
    <name evidence="3" type="ORF">RchiOBHm_Chr6g0291911</name>
</gene>
<dbReference type="InterPro" id="IPR005607">
    <property type="entry name" value="BSD_dom"/>
</dbReference>
<proteinExistence type="predicted"/>
<dbReference type="SMART" id="SM00751">
    <property type="entry name" value="BSD"/>
    <property type="match status" value="1"/>
</dbReference>
<dbReference type="Pfam" id="PF03909">
    <property type="entry name" value="BSD"/>
    <property type="match status" value="1"/>
</dbReference>
<feature type="compositionally biased region" description="Low complexity" evidence="1">
    <location>
        <begin position="299"/>
        <end position="316"/>
    </location>
</feature>